<evidence type="ECO:0000313" key="3">
    <source>
        <dbReference type="EMBL" id="RSM58576.1"/>
    </source>
</evidence>
<protein>
    <recommendedName>
        <fullName evidence="5">Chromosome segregation protein</fullName>
    </recommendedName>
</protein>
<feature type="region of interest" description="Disordered" evidence="2">
    <location>
        <begin position="254"/>
        <end position="277"/>
    </location>
</feature>
<feature type="coiled-coil region" evidence="1">
    <location>
        <begin position="21"/>
        <end position="69"/>
    </location>
</feature>
<comment type="caution">
    <text evidence="3">The sequence shown here is derived from an EMBL/GenBank/DDBJ whole genome shotgun (WGS) entry which is preliminary data.</text>
</comment>
<dbReference type="Proteomes" id="UP000287547">
    <property type="component" value="Unassembled WGS sequence"/>
</dbReference>
<keyword evidence="1" id="KW-0175">Coiled coil</keyword>
<organism evidence="3 4">
    <name type="scientific">Kibdelosporangium aridum</name>
    <dbReference type="NCBI Taxonomy" id="2030"/>
    <lineage>
        <taxon>Bacteria</taxon>
        <taxon>Bacillati</taxon>
        <taxon>Actinomycetota</taxon>
        <taxon>Actinomycetes</taxon>
        <taxon>Pseudonocardiales</taxon>
        <taxon>Pseudonocardiaceae</taxon>
        <taxon>Kibdelosporangium</taxon>
    </lineage>
</organism>
<reference evidence="3 4" key="1">
    <citation type="submission" date="2018-05" db="EMBL/GenBank/DDBJ databases">
        <title>Evolution of GPA BGCs.</title>
        <authorList>
            <person name="Waglechner N."/>
            <person name="Wright G.D."/>
        </authorList>
    </citation>
    <scope>NUCLEOTIDE SEQUENCE [LARGE SCALE GENOMIC DNA]</scope>
    <source>
        <strain evidence="3 4">A82846</strain>
    </source>
</reference>
<proteinExistence type="predicted"/>
<dbReference type="AlphaFoldDB" id="A0A428XTA4"/>
<sequence length="277" mass="30967">MAPADAPIPLGFDVVRHGYDRAQVQQHVTNLESNLRRLTADRDNARAQSAELSRQIDAMRAELTQLREQVTGATQPLKPTDEVHKQLRVMLEVTRAEAMEITARAQAAAEQTFTTAQQASAALRSRYEFLVADLEAQQAQMQAEHKAALDQARAQLTQMSTDAEQRRSKFGEQADAQHRQVEQEFESAMAARRAALDQEIADRRISSKREAEKLVADATAEADRRTTEAQQKIDQLTGLRQRVSERLRETSQLLNQSSNLLEPLETEADIIAGKPTS</sequence>
<dbReference type="OrthoDB" id="3691987at2"/>
<dbReference type="EMBL" id="QHKI01000140">
    <property type="protein sequence ID" value="RSM58576.1"/>
    <property type="molecule type" value="Genomic_DNA"/>
</dbReference>
<evidence type="ECO:0008006" key="5">
    <source>
        <dbReference type="Google" id="ProtNLM"/>
    </source>
</evidence>
<evidence type="ECO:0000313" key="4">
    <source>
        <dbReference type="Proteomes" id="UP000287547"/>
    </source>
</evidence>
<dbReference type="RefSeq" id="WP_037263561.1">
    <property type="nucleotide sequence ID" value="NZ_QHKI01000140.1"/>
</dbReference>
<evidence type="ECO:0000256" key="1">
    <source>
        <dbReference type="SAM" id="Coils"/>
    </source>
</evidence>
<accession>A0A428XTA4</accession>
<name>A0A428XTA4_KIBAR</name>
<gene>
    <name evidence="3" type="ORF">DMH04_56120</name>
</gene>
<evidence type="ECO:0000256" key="2">
    <source>
        <dbReference type="SAM" id="MobiDB-lite"/>
    </source>
</evidence>